<proteinExistence type="predicted"/>
<evidence type="ECO:0000313" key="2">
    <source>
        <dbReference type="Proteomes" id="UP000053989"/>
    </source>
</evidence>
<dbReference type="InParanoid" id="A0A0C3DVM7"/>
<reference evidence="1 2" key="1">
    <citation type="submission" date="2014-04" db="EMBL/GenBank/DDBJ databases">
        <authorList>
            <consortium name="DOE Joint Genome Institute"/>
            <person name="Kuo A."/>
            <person name="Kohler A."/>
            <person name="Nagy L.G."/>
            <person name="Floudas D."/>
            <person name="Copeland A."/>
            <person name="Barry K.W."/>
            <person name="Cichocki N."/>
            <person name="Veneault-Fourrey C."/>
            <person name="LaButti K."/>
            <person name="Lindquist E.A."/>
            <person name="Lipzen A."/>
            <person name="Lundell T."/>
            <person name="Morin E."/>
            <person name="Murat C."/>
            <person name="Sun H."/>
            <person name="Tunlid A."/>
            <person name="Henrissat B."/>
            <person name="Grigoriev I.V."/>
            <person name="Hibbett D.S."/>
            <person name="Martin F."/>
            <person name="Nordberg H.P."/>
            <person name="Cantor M.N."/>
            <person name="Hua S.X."/>
        </authorList>
    </citation>
    <scope>NUCLEOTIDE SEQUENCE [LARGE SCALE GENOMIC DNA]</scope>
    <source>
        <strain evidence="1 2">Foug A</strain>
    </source>
</reference>
<accession>A0A0C3DVM7</accession>
<dbReference type="EMBL" id="KN822064">
    <property type="protein sequence ID" value="KIM60254.1"/>
    <property type="molecule type" value="Genomic_DNA"/>
</dbReference>
<organism evidence="1 2">
    <name type="scientific">Scleroderma citrinum Foug A</name>
    <dbReference type="NCBI Taxonomy" id="1036808"/>
    <lineage>
        <taxon>Eukaryota</taxon>
        <taxon>Fungi</taxon>
        <taxon>Dikarya</taxon>
        <taxon>Basidiomycota</taxon>
        <taxon>Agaricomycotina</taxon>
        <taxon>Agaricomycetes</taxon>
        <taxon>Agaricomycetidae</taxon>
        <taxon>Boletales</taxon>
        <taxon>Sclerodermatineae</taxon>
        <taxon>Sclerodermataceae</taxon>
        <taxon>Scleroderma</taxon>
    </lineage>
</organism>
<gene>
    <name evidence="1" type="ORF">SCLCIDRAFT_964776</name>
</gene>
<evidence type="ECO:0000313" key="1">
    <source>
        <dbReference type="EMBL" id="KIM60254.1"/>
    </source>
</evidence>
<name>A0A0C3DVM7_9AGAM</name>
<sequence length="157" mass="18009">MSVIGHLTHERAEALRHSIDEISWRSEDNTSLWTVVNIECSVMDRCSRGKSCTSHLVCDLMDGHRVPTSDPEKTFNVIPTRSYVPRSAAPTENLEVAISHSLGECLFIFISRFRNPLPRRDLGKSRNSHHLSFPQFRVTRVKAALLRHDVLKDNFDW</sequence>
<dbReference type="Proteomes" id="UP000053989">
    <property type="component" value="Unassembled WGS sequence"/>
</dbReference>
<protein>
    <submittedName>
        <fullName evidence="1">Uncharacterized protein</fullName>
    </submittedName>
</protein>
<dbReference type="HOGENOM" id="CLU_1678987_0_0_1"/>
<keyword evidence="2" id="KW-1185">Reference proteome</keyword>
<dbReference type="AlphaFoldDB" id="A0A0C3DVM7"/>
<reference evidence="2" key="2">
    <citation type="submission" date="2015-01" db="EMBL/GenBank/DDBJ databases">
        <title>Evolutionary Origins and Diversification of the Mycorrhizal Mutualists.</title>
        <authorList>
            <consortium name="DOE Joint Genome Institute"/>
            <consortium name="Mycorrhizal Genomics Consortium"/>
            <person name="Kohler A."/>
            <person name="Kuo A."/>
            <person name="Nagy L.G."/>
            <person name="Floudas D."/>
            <person name="Copeland A."/>
            <person name="Barry K.W."/>
            <person name="Cichocki N."/>
            <person name="Veneault-Fourrey C."/>
            <person name="LaButti K."/>
            <person name="Lindquist E.A."/>
            <person name="Lipzen A."/>
            <person name="Lundell T."/>
            <person name="Morin E."/>
            <person name="Murat C."/>
            <person name="Riley R."/>
            <person name="Ohm R."/>
            <person name="Sun H."/>
            <person name="Tunlid A."/>
            <person name="Henrissat B."/>
            <person name="Grigoriev I.V."/>
            <person name="Hibbett D.S."/>
            <person name="Martin F."/>
        </authorList>
    </citation>
    <scope>NUCLEOTIDE SEQUENCE [LARGE SCALE GENOMIC DNA]</scope>
    <source>
        <strain evidence="2">Foug A</strain>
    </source>
</reference>